<keyword evidence="4 8" id="KW-0418">Kinase</keyword>
<dbReference type="PROSITE" id="PS00107">
    <property type="entry name" value="PROTEIN_KINASE_ATP"/>
    <property type="match status" value="1"/>
</dbReference>
<evidence type="ECO:0000313" key="9">
    <source>
        <dbReference type="Proteomes" id="UP000768567"/>
    </source>
</evidence>
<reference evidence="8 9" key="1">
    <citation type="submission" date="2020-10" db="EMBL/GenBank/DDBJ databases">
        <title>ChiBAC.</title>
        <authorList>
            <person name="Zenner C."/>
            <person name="Hitch T.C.A."/>
            <person name="Clavel T."/>
        </authorList>
    </citation>
    <scope>NUCLEOTIDE SEQUENCE [LARGE SCALE GENOMIC DNA]</scope>
    <source>
        <strain evidence="8 9">DSM 109015</strain>
    </source>
</reference>
<protein>
    <submittedName>
        <fullName evidence="8">Protein kinase</fullName>
    </submittedName>
</protein>
<dbReference type="InterPro" id="IPR008271">
    <property type="entry name" value="Ser/Thr_kinase_AS"/>
</dbReference>
<evidence type="ECO:0000256" key="3">
    <source>
        <dbReference type="ARBA" id="ARBA00022741"/>
    </source>
</evidence>
<evidence type="ECO:0000313" key="8">
    <source>
        <dbReference type="EMBL" id="MBE5038758.1"/>
    </source>
</evidence>
<dbReference type="SUPFAM" id="SSF56112">
    <property type="entry name" value="Protein kinase-like (PK-like)"/>
    <property type="match status" value="1"/>
</dbReference>
<dbReference type="EMBL" id="JADCKC010000004">
    <property type="protein sequence ID" value="MBE5038758.1"/>
    <property type="molecule type" value="Genomic_DNA"/>
</dbReference>
<evidence type="ECO:0000256" key="2">
    <source>
        <dbReference type="ARBA" id="ARBA00022737"/>
    </source>
</evidence>
<keyword evidence="5 6" id="KW-0067">ATP-binding</keyword>
<dbReference type="RefSeq" id="WP_193503238.1">
    <property type="nucleotide sequence ID" value="NZ_JADCKC010000004.1"/>
</dbReference>
<gene>
    <name evidence="8" type="ORF">INF35_13265</name>
</gene>
<dbReference type="Gene3D" id="1.25.40.10">
    <property type="entry name" value="Tetratricopeptide repeat domain"/>
    <property type="match status" value="1"/>
</dbReference>
<dbReference type="Pfam" id="PF02493">
    <property type="entry name" value="MORN"/>
    <property type="match status" value="3"/>
</dbReference>
<dbReference type="PANTHER" id="PTHR43289">
    <property type="entry name" value="MITOGEN-ACTIVATED PROTEIN KINASE KINASE KINASE 20-RELATED"/>
    <property type="match status" value="1"/>
</dbReference>
<dbReference type="SUPFAM" id="SSF82185">
    <property type="entry name" value="Histone H3 K4-specific methyltransferase SET7/9 N-terminal domain"/>
    <property type="match status" value="1"/>
</dbReference>
<dbReference type="InterPro" id="IPR000719">
    <property type="entry name" value="Prot_kinase_dom"/>
</dbReference>
<sequence>MELLNQTYRILQVLGTGGMSTVYLAEHIRLHTLVAVKQMARPQQPGDSGSEYRLLSKLHHPMLPCVMDAFAQGGYQYLVEEYVRGRTLQQVLQQEGKIPESSARTWMAMLCDVLQYLHSQTPPILYRDLKPSNIMLCPDGSLKLLDFGIAREAREETSGSSSHAGSYGYCAPEQFGHGAADARTDIYSLGMTFHHLLTGKSPFDPPYRTCPVRRLDPSLSVGIEYILNKCTQLNPARRYADTAALRYDLEHIYLFEGRYRAYRLRLAARRLLVCALLAGSFALMGTGLRQIVTAARTPQADFYADGLALMQQEQYETAIETFSQALDDPGEHTAGEIYLARGDAYRQAALQEPDRETARTLFEQAEADYASAEELSQGQAADRRAAVEEQLDAFAAEDESLAILQQFYDLLEAGDVDTVFSLLSKDIFYRCLQNMQGDTLVYCPDDAENGIAVYRNVSLLYYGALVDGQREGHGILLGLLKSGNDLYYRFDGEWKGGFPNGSGTVWLKNTTRDSGQYVDSFQYSGNFSDGLLDGQIDFSLTWVDRDPALYYRTETTYHSTPITAVDGLLQPVADADLPAWYSPPADGTEVLVGYDEDHHEPFTFDPAVMQETFGVYPFANVLALV</sequence>
<dbReference type="PANTHER" id="PTHR43289:SF34">
    <property type="entry name" value="SERINE_THREONINE-PROTEIN KINASE YBDM-RELATED"/>
    <property type="match status" value="1"/>
</dbReference>
<comment type="caution">
    <text evidence="8">The sequence shown here is derived from an EMBL/GenBank/DDBJ whole genome shotgun (WGS) entry which is preliminary data.</text>
</comment>
<keyword evidence="1" id="KW-0808">Transferase</keyword>
<keyword evidence="3 6" id="KW-0547">Nucleotide-binding</keyword>
<dbReference type="Gene3D" id="1.10.510.10">
    <property type="entry name" value="Transferase(Phosphotransferase) domain 1"/>
    <property type="match status" value="1"/>
</dbReference>
<evidence type="ECO:0000259" key="7">
    <source>
        <dbReference type="PROSITE" id="PS50011"/>
    </source>
</evidence>
<evidence type="ECO:0000256" key="1">
    <source>
        <dbReference type="ARBA" id="ARBA00022679"/>
    </source>
</evidence>
<dbReference type="PROSITE" id="PS00108">
    <property type="entry name" value="PROTEIN_KINASE_ST"/>
    <property type="match status" value="1"/>
</dbReference>
<dbReference type="Pfam" id="PF00069">
    <property type="entry name" value="Pkinase"/>
    <property type="match status" value="1"/>
</dbReference>
<dbReference type="InterPro" id="IPR017441">
    <property type="entry name" value="Protein_kinase_ATP_BS"/>
</dbReference>
<accession>A0ABR9R6P4</accession>
<evidence type="ECO:0000256" key="6">
    <source>
        <dbReference type="PROSITE-ProRule" id="PRU10141"/>
    </source>
</evidence>
<dbReference type="PROSITE" id="PS50011">
    <property type="entry name" value="PROTEIN_KINASE_DOM"/>
    <property type="match status" value="1"/>
</dbReference>
<dbReference type="CDD" id="cd14014">
    <property type="entry name" value="STKc_PknB_like"/>
    <property type="match status" value="1"/>
</dbReference>
<dbReference type="InterPro" id="IPR011990">
    <property type="entry name" value="TPR-like_helical_dom_sf"/>
</dbReference>
<keyword evidence="9" id="KW-1185">Reference proteome</keyword>
<dbReference type="InterPro" id="IPR011009">
    <property type="entry name" value="Kinase-like_dom_sf"/>
</dbReference>
<dbReference type="GO" id="GO:0016301">
    <property type="term" value="F:kinase activity"/>
    <property type="evidence" value="ECO:0007669"/>
    <property type="project" value="UniProtKB-KW"/>
</dbReference>
<name>A0ABR9R6P4_9FIRM</name>
<organism evidence="8 9">
    <name type="scientific">Gemmiger gallinarum</name>
    <dbReference type="NCBI Taxonomy" id="2779354"/>
    <lineage>
        <taxon>Bacteria</taxon>
        <taxon>Bacillati</taxon>
        <taxon>Bacillota</taxon>
        <taxon>Clostridia</taxon>
        <taxon>Eubacteriales</taxon>
        <taxon>Gemmiger</taxon>
    </lineage>
</organism>
<evidence type="ECO:0000256" key="4">
    <source>
        <dbReference type="ARBA" id="ARBA00022777"/>
    </source>
</evidence>
<dbReference type="SMART" id="SM00220">
    <property type="entry name" value="S_TKc"/>
    <property type="match status" value="1"/>
</dbReference>
<dbReference type="Proteomes" id="UP000768567">
    <property type="component" value="Unassembled WGS sequence"/>
</dbReference>
<feature type="domain" description="Protein kinase" evidence="7">
    <location>
        <begin position="8"/>
        <end position="254"/>
    </location>
</feature>
<feature type="binding site" evidence="6">
    <location>
        <position position="37"/>
    </location>
    <ligand>
        <name>ATP</name>
        <dbReference type="ChEBI" id="CHEBI:30616"/>
    </ligand>
</feature>
<keyword evidence="2" id="KW-0677">Repeat</keyword>
<evidence type="ECO:0000256" key="5">
    <source>
        <dbReference type="ARBA" id="ARBA00022840"/>
    </source>
</evidence>
<proteinExistence type="predicted"/>
<dbReference type="InterPro" id="IPR003409">
    <property type="entry name" value="MORN"/>
</dbReference>